<comment type="caution">
    <text evidence="6">The sequence shown here is derived from an EMBL/GenBank/DDBJ whole genome shotgun (WGS) entry which is preliminary data.</text>
</comment>
<dbReference type="NCBIfam" id="TIGR02937">
    <property type="entry name" value="sigma70-ECF"/>
    <property type="match status" value="1"/>
</dbReference>
<protein>
    <recommendedName>
        <fullName evidence="5">RNA polymerase sigma-70 region 4 domain-containing protein</fullName>
    </recommendedName>
</protein>
<dbReference type="Pfam" id="PF04545">
    <property type="entry name" value="Sigma70_r4"/>
    <property type="match status" value="1"/>
</dbReference>
<dbReference type="PANTHER" id="PTHR30385">
    <property type="entry name" value="SIGMA FACTOR F FLAGELLAR"/>
    <property type="match status" value="1"/>
</dbReference>
<keyword evidence="3" id="KW-0238">DNA-binding</keyword>
<dbReference type="PANTHER" id="PTHR30385:SF4">
    <property type="entry name" value="RNA POLYMERASE SIGMA-E FACTOR"/>
    <property type="match status" value="1"/>
</dbReference>
<dbReference type="InterPro" id="IPR013324">
    <property type="entry name" value="RNA_pol_sigma_r3/r4-like"/>
</dbReference>
<evidence type="ECO:0000259" key="5">
    <source>
        <dbReference type="Pfam" id="PF04545"/>
    </source>
</evidence>
<dbReference type="GO" id="GO:0003677">
    <property type="term" value="F:DNA binding"/>
    <property type="evidence" value="ECO:0007669"/>
    <property type="project" value="UniProtKB-KW"/>
</dbReference>
<dbReference type="InterPro" id="IPR014284">
    <property type="entry name" value="RNA_pol_sigma-70_dom"/>
</dbReference>
<dbReference type="EMBL" id="PCGR01000001">
    <property type="protein sequence ID" value="PJK17806.1"/>
    <property type="molecule type" value="Genomic_DNA"/>
</dbReference>
<gene>
    <name evidence="6" type="ORF">CQS04_02710</name>
</gene>
<dbReference type="SUPFAM" id="SSF88659">
    <property type="entry name" value="Sigma3 and sigma4 domains of RNA polymerase sigma factors"/>
    <property type="match status" value="1"/>
</dbReference>
<dbReference type="GO" id="GO:0006352">
    <property type="term" value="P:DNA-templated transcription initiation"/>
    <property type="evidence" value="ECO:0007669"/>
    <property type="project" value="InterPro"/>
</dbReference>
<dbReference type="Proteomes" id="UP000228680">
    <property type="component" value="Unassembled WGS sequence"/>
</dbReference>
<proteinExistence type="predicted"/>
<feature type="domain" description="RNA polymerase sigma-70 region 4" evidence="5">
    <location>
        <begin position="42"/>
        <end position="89"/>
    </location>
</feature>
<keyword evidence="1" id="KW-0805">Transcription regulation</keyword>
<keyword evidence="2" id="KW-0731">Sigma factor</keyword>
<accession>A0A2M9F2W4</accession>
<keyword evidence="7" id="KW-1185">Reference proteome</keyword>
<reference evidence="6 7" key="1">
    <citation type="submission" date="2017-10" db="EMBL/GenBank/DDBJ databases">
        <title>Draft genome of Chryseomicrobium casticus sp. nov.</title>
        <authorList>
            <person name="Chakraborty R."/>
            <person name="Saha T."/>
        </authorList>
    </citation>
    <scope>NUCLEOTIDE SEQUENCE [LARGE SCALE GENOMIC DNA]</scope>
    <source>
        <strain evidence="6 7">ET03</strain>
    </source>
</reference>
<evidence type="ECO:0000256" key="4">
    <source>
        <dbReference type="ARBA" id="ARBA00023163"/>
    </source>
</evidence>
<dbReference type="InterPro" id="IPR007630">
    <property type="entry name" value="RNA_pol_sigma70_r4"/>
</dbReference>
<dbReference type="CDD" id="cd06171">
    <property type="entry name" value="Sigma70_r4"/>
    <property type="match status" value="1"/>
</dbReference>
<dbReference type="Gene3D" id="1.20.140.160">
    <property type="match status" value="1"/>
</dbReference>
<evidence type="ECO:0000256" key="3">
    <source>
        <dbReference type="ARBA" id="ARBA00023125"/>
    </source>
</evidence>
<dbReference type="AlphaFoldDB" id="A0A2M9F2W4"/>
<evidence type="ECO:0000256" key="1">
    <source>
        <dbReference type="ARBA" id="ARBA00023015"/>
    </source>
</evidence>
<evidence type="ECO:0000256" key="2">
    <source>
        <dbReference type="ARBA" id="ARBA00023082"/>
    </source>
</evidence>
<keyword evidence="4" id="KW-0804">Transcription</keyword>
<evidence type="ECO:0000313" key="7">
    <source>
        <dbReference type="Proteomes" id="UP000228680"/>
    </source>
</evidence>
<dbReference type="GO" id="GO:0016987">
    <property type="term" value="F:sigma factor activity"/>
    <property type="evidence" value="ECO:0007669"/>
    <property type="project" value="UniProtKB-KW"/>
</dbReference>
<organism evidence="6 7">
    <name type="scientific">Chryseomicrobium excrementi</name>
    <dbReference type="NCBI Taxonomy" id="2041346"/>
    <lineage>
        <taxon>Bacteria</taxon>
        <taxon>Bacillati</taxon>
        <taxon>Bacillota</taxon>
        <taxon>Bacilli</taxon>
        <taxon>Bacillales</taxon>
        <taxon>Caryophanaceae</taxon>
        <taxon>Chryseomicrobium</taxon>
    </lineage>
</organism>
<name>A0A2M9F2W4_9BACL</name>
<evidence type="ECO:0000313" key="6">
    <source>
        <dbReference type="EMBL" id="PJK17806.1"/>
    </source>
</evidence>
<sequence>MLVWDLRHVSFMDGEEGITLMGQMRDDRAEKAFHFYFLTELIERLEPKEQILIRMRFYTDYAQTEVAARLGVSQVQVSRMEKRILERLRGWSPASYV</sequence>
<dbReference type="OrthoDB" id="9809557at2"/>